<dbReference type="PANTHER" id="PTHR43649:SF12">
    <property type="entry name" value="DIACETYLCHITOBIOSE BINDING PROTEIN DASA"/>
    <property type="match status" value="1"/>
</dbReference>
<dbReference type="Proteomes" id="UP000196655">
    <property type="component" value="Unassembled WGS sequence"/>
</dbReference>
<dbReference type="OrthoDB" id="9805950at2"/>
<evidence type="ECO:0000256" key="2">
    <source>
        <dbReference type="ARBA" id="ARBA00008520"/>
    </source>
</evidence>
<evidence type="ECO:0000256" key="1">
    <source>
        <dbReference type="ARBA" id="ARBA00004418"/>
    </source>
</evidence>
<dbReference type="EMBL" id="NHON01000001">
    <property type="protein sequence ID" value="OWJ69094.1"/>
    <property type="molecule type" value="Genomic_DNA"/>
</dbReference>
<evidence type="ECO:0000313" key="4">
    <source>
        <dbReference type="EMBL" id="OWJ69094.1"/>
    </source>
</evidence>
<dbReference type="GO" id="GO:0042597">
    <property type="term" value="C:periplasmic space"/>
    <property type="evidence" value="ECO:0007669"/>
    <property type="project" value="UniProtKB-SubCell"/>
</dbReference>
<keyword evidence="3" id="KW-0732">Signal</keyword>
<sequence>MHFKTSRGGISRRLLVATPVAAIAASSVLARAGSARADDDVTSIEYWSPPQNGLNESGTKALLQPIVDGFKKETGITVNLQIIDWSSLLSKLAAAIASNTGPDIAAGGNTWNGIYSDTGGVVSWTPEMMEEIGGMSQFVPAFTQVMGYPGKDPISIPTGGGTWQLVYNKKILADAGITKLPTTWNEFIADAKKSPRSRRCTTRNAGGISRIGHGSGISTDGRASICRPTCRPWWVARRWCAPHDASSRCGPLTASGW</sequence>
<dbReference type="InterPro" id="IPR050490">
    <property type="entry name" value="Bact_solute-bd_prot1"/>
</dbReference>
<evidence type="ECO:0000256" key="3">
    <source>
        <dbReference type="SAM" id="SignalP"/>
    </source>
</evidence>
<dbReference type="InterPro" id="IPR006059">
    <property type="entry name" value="SBP"/>
</dbReference>
<feature type="chain" id="PRO_5013120846" description="ABC transporter substrate-binding protein" evidence="3">
    <location>
        <begin position="38"/>
        <end position="257"/>
    </location>
</feature>
<gene>
    <name evidence="4" type="ORF">BWR60_00705</name>
</gene>
<comment type="similarity">
    <text evidence="2">Belongs to the bacterial solute-binding protein 1 family.</text>
</comment>
<name>A0A211ZV54_9PROT</name>
<reference evidence="5" key="1">
    <citation type="submission" date="2017-05" db="EMBL/GenBank/DDBJ databases">
        <authorList>
            <person name="Macchi M."/>
            <person name="Festa S."/>
            <person name="Coppotelli B.M."/>
            <person name="Morelli I.S."/>
        </authorList>
    </citation>
    <scope>NUCLEOTIDE SEQUENCE [LARGE SCALE GENOMIC DNA]</scope>
    <source>
        <strain evidence="5">I</strain>
    </source>
</reference>
<protein>
    <recommendedName>
        <fullName evidence="6">ABC transporter substrate-binding protein</fullName>
    </recommendedName>
</protein>
<feature type="signal peptide" evidence="3">
    <location>
        <begin position="1"/>
        <end position="37"/>
    </location>
</feature>
<organism evidence="4 5">
    <name type="scientific">Inquilinus limosus</name>
    <dbReference type="NCBI Taxonomy" id="171674"/>
    <lineage>
        <taxon>Bacteria</taxon>
        <taxon>Pseudomonadati</taxon>
        <taxon>Pseudomonadota</taxon>
        <taxon>Alphaproteobacteria</taxon>
        <taxon>Rhodospirillales</taxon>
        <taxon>Rhodospirillaceae</taxon>
        <taxon>Inquilinus</taxon>
    </lineage>
</organism>
<comment type="caution">
    <text evidence="4">The sequence shown here is derived from an EMBL/GenBank/DDBJ whole genome shotgun (WGS) entry which is preliminary data.</text>
</comment>
<evidence type="ECO:0000313" key="5">
    <source>
        <dbReference type="Proteomes" id="UP000196655"/>
    </source>
</evidence>
<keyword evidence="5" id="KW-1185">Reference proteome</keyword>
<dbReference type="Pfam" id="PF01547">
    <property type="entry name" value="SBP_bac_1"/>
    <property type="match status" value="1"/>
</dbReference>
<evidence type="ECO:0008006" key="6">
    <source>
        <dbReference type="Google" id="ProtNLM"/>
    </source>
</evidence>
<dbReference type="PANTHER" id="PTHR43649">
    <property type="entry name" value="ARABINOSE-BINDING PROTEIN-RELATED"/>
    <property type="match status" value="1"/>
</dbReference>
<proteinExistence type="inferred from homology"/>
<comment type="subcellular location">
    <subcellularLocation>
        <location evidence="1">Periplasm</location>
    </subcellularLocation>
</comment>
<dbReference type="Gene3D" id="3.40.190.10">
    <property type="entry name" value="Periplasmic binding protein-like II"/>
    <property type="match status" value="2"/>
</dbReference>
<dbReference type="SUPFAM" id="SSF53850">
    <property type="entry name" value="Periplasmic binding protein-like II"/>
    <property type="match status" value="1"/>
</dbReference>
<dbReference type="AlphaFoldDB" id="A0A211ZV54"/>
<accession>A0A211ZV54</accession>